<dbReference type="EMBL" id="JAGEUA010000001">
    <property type="protein sequence ID" value="KAL1022020.1"/>
    <property type="molecule type" value="Genomic_DNA"/>
</dbReference>
<evidence type="ECO:0000313" key="3">
    <source>
        <dbReference type="EMBL" id="KAL1022020.1"/>
    </source>
</evidence>
<sequence length="213" mass="24220">MFLSLRFQPHEAVFNLSFFLLNTDFLNYFTSVSLFHPWNMTTVTDGLLWFAPLLFLWWMSTATEETQWKTLGNGGVDITHICPNNSINDIMLVSCHFKGGHQCRVSLRVDPHDINSTCDPRVTLQNDRGKVFLNITNIQSSDEGNYTCECVHKGGTDIIFVSLEVKNSSSHSHSQMITGFTASVALLIFTGIITMKVCLWKGGQARRRVLWFY</sequence>
<evidence type="ECO:0000259" key="2">
    <source>
        <dbReference type="Pfam" id="PF07679"/>
    </source>
</evidence>
<comment type="caution">
    <text evidence="3">The sequence shown here is derived from an EMBL/GenBank/DDBJ whole genome shotgun (WGS) entry which is preliminary data.</text>
</comment>
<feature type="transmembrane region" description="Helical" evidence="1">
    <location>
        <begin position="176"/>
        <end position="199"/>
    </location>
</feature>
<dbReference type="Gene3D" id="2.60.40.10">
    <property type="entry name" value="Immunoglobulins"/>
    <property type="match status" value="1"/>
</dbReference>
<keyword evidence="1" id="KW-1133">Transmembrane helix</keyword>
<organism evidence="3 4">
    <name type="scientific">Umbra pygmaea</name>
    <name type="common">Eastern mudminnow</name>
    <dbReference type="NCBI Taxonomy" id="75934"/>
    <lineage>
        <taxon>Eukaryota</taxon>
        <taxon>Metazoa</taxon>
        <taxon>Chordata</taxon>
        <taxon>Craniata</taxon>
        <taxon>Vertebrata</taxon>
        <taxon>Euteleostomi</taxon>
        <taxon>Actinopterygii</taxon>
        <taxon>Neopterygii</taxon>
        <taxon>Teleostei</taxon>
        <taxon>Protacanthopterygii</taxon>
        <taxon>Esociformes</taxon>
        <taxon>Umbridae</taxon>
        <taxon>Umbra</taxon>
    </lineage>
</organism>
<dbReference type="Pfam" id="PF07679">
    <property type="entry name" value="I-set"/>
    <property type="match status" value="1"/>
</dbReference>
<accession>A0ABD0Y1M4</accession>
<dbReference type="AlphaFoldDB" id="A0ABD0Y1M4"/>
<dbReference type="SUPFAM" id="SSF48726">
    <property type="entry name" value="Immunoglobulin"/>
    <property type="match status" value="1"/>
</dbReference>
<name>A0ABD0Y1M4_UMBPY</name>
<keyword evidence="1" id="KW-0812">Transmembrane</keyword>
<dbReference type="Proteomes" id="UP001557470">
    <property type="component" value="Unassembled WGS sequence"/>
</dbReference>
<proteinExistence type="predicted"/>
<reference evidence="3 4" key="1">
    <citation type="submission" date="2024-06" db="EMBL/GenBank/DDBJ databases">
        <authorList>
            <person name="Pan Q."/>
            <person name="Wen M."/>
            <person name="Jouanno E."/>
            <person name="Zahm M."/>
            <person name="Klopp C."/>
            <person name="Cabau C."/>
            <person name="Louis A."/>
            <person name="Berthelot C."/>
            <person name="Parey E."/>
            <person name="Roest Crollius H."/>
            <person name="Montfort J."/>
            <person name="Robinson-Rechavi M."/>
            <person name="Bouchez O."/>
            <person name="Lampietro C."/>
            <person name="Lopez Roques C."/>
            <person name="Donnadieu C."/>
            <person name="Postlethwait J."/>
            <person name="Bobe J."/>
            <person name="Verreycken H."/>
            <person name="Guiguen Y."/>
        </authorList>
    </citation>
    <scope>NUCLEOTIDE SEQUENCE [LARGE SCALE GENOMIC DNA]</scope>
    <source>
        <strain evidence="3">Up_M1</strain>
        <tissue evidence="3">Testis</tissue>
    </source>
</reference>
<dbReference type="InterPro" id="IPR013098">
    <property type="entry name" value="Ig_I-set"/>
</dbReference>
<evidence type="ECO:0000313" key="4">
    <source>
        <dbReference type="Proteomes" id="UP001557470"/>
    </source>
</evidence>
<dbReference type="InterPro" id="IPR013783">
    <property type="entry name" value="Ig-like_fold"/>
</dbReference>
<protein>
    <recommendedName>
        <fullName evidence="2">Immunoglobulin I-set domain-containing protein</fullName>
    </recommendedName>
</protein>
<gene>
    <name evidence="3" type="ORF">UPYG_G00021180</name>
</gene>
<keyword evidence="1" id="KW-0472">Membrane</keyword>
<keyword evidence="4" id="KW-1185">Reference proteome</keyword>
<feature type="domain" description="Immunoglobulin I-set" evidence="2">
    <location>
        <begin position="93"/>
        <end position="165"/>
    </location>
</feature>
<dbReference type="InterPro" id="IPR036179">
    <property type="entry name" value="Ig-like_dom_sf"/>
</dbReference>
<evidence type="ECO:0000256" key="1">
    <source>
        <dbReference type="SAM" id="Phobius"/>
    </source>
</evidence>